<feature type="transmembrane region" description="Helical" evidence="7">
    <location>
        <begin position="41"/>
        <end position="59"/>
    </location>
</feature>
<evidence type="ECO:0000256" key="5">
    <source>
        <dbReference type="ARBA" id="ARBA00023136"/>
    </source>
</evidence>
<comment type="subcellular location">
    <subcellularLocation>
        <location evidence="1">Cell membrane</location>
        <topology evidence="1">Multi-pass membrane protein</topology>
    </subcellularLocation>
</comment>
<evidence type="ECO:0000256" key="2">
    <source>
        <dbReference type="ARBA" id="ARBA00022475"/>
    </source>
</evidence>
<sequence>MTGAARTLVHTIAARGAVTATSAVISVITARTLLAEGRGEYAVLVAIAWAGLVLGGLSAEQGQTVLWADAGLRPALTANALVMGVLMGMSAAPVVGAVMLLSGWSASGAVLVAASMPVLIAWEYLCGIALLRDRARVLNNGTMIGCLVWCASVVTAALAGRLTAEVAFALWAAYELVTVACFVHALRPRARDFDLGLARRTLGVGLRYHLGLVSTQLLPRVDVLMVGALASTGQAGLYAVATALADLARIPVEALAKIVMPRQVEGDHERAVEVTLRAARAAFVMALVTAAGLCALASALVPLVYGEAFRGSVAPFLCVAPGIVSASVARPIWVFLLRLGRPWVATSMSVGALCLDVALNALLIPRWGATGCAAVSGIVLTALAGAQCAWFLRVTGTPARGLLPRWSEIAVSLSAAARAAGDAPLAGRVLAGRRGTAPPEPEAHARSGNR</sequence>
<feature type="transmembrane region" description="Helical" evidence="7">
    <location>
        <begin position="313"/>
        <end position="336"/>
    </location>
</feature>
<keyword evidence="4 7" id="KW-1133">Transmembrane helix</keyword>
<dbReference type="AlphaFoldDB" id="A0A7W8ZAX7"/>
<dbReference type="Pfam" id="PF13440">
    <property type="entry name" value="Polysacc_synt_3"/>
    <property type="match status" value="1"/>
</dbReference>
<dbReference type="PANTHER" id="PTHR30250">
    <property type="entry name" value="PST FAMILY PREDICTED COLANIC ACID TRANSPORTER"/>
    <property type="match status" value="1"/>
</dbReference>
<feature type="transmembrane region" description="Helical" evidence="7">
    <location>
        <begin position="12"/>
        <end position="35"/>
    </location>
</feature>
<evidence type="ECO:0000313" key="8">
    <source>
        <dbReference type="EMBL" id="MBB5630570.1"/>
    </source>
</evidence>
<accession>A0A7W8ZAX7</accession>
<evidence type="ECO:0000256" key="7">
    <source>
        <dbReference type="SAM" id="Phobius"/>
    </source>
</evidence>
<dbReference type="EMBL" id="JACHBR010000002">
    <property type="protein sequence ID" value="MBB5630570.1"/>
    <property type="molecule type" value="Genomic_DNA"/>
</dbReference>
<comment type="caution">
    <text evidence="8">The sequence shown here is derived from an EMBL/GenBank/DDBJ whole genome shotgun (WGS) entry which is preliminary data.</text>
</comment>
<evidence type="ECO:0000256" key="4">
    <source>
        <dbReference type="ARBA" id="ARBA00022989"/>
    </source>
</evidence>
<feature type="transmembrane region" description="Helical" evidence="7">
    <location>
        <begin position="110"/>
        <end position="131"/>
    </location>
</feature>
<keyword evidence="2" id="KW-1003">Cell membrane</keyword>
<dbReference type="InterPro" id="IPR050833">
    <property type="entry name" value="Poly_Biosynth_Transport"/>
</dbReference>
<feature type="transmembrane region" description="Helical" evidence="7">
    <location>
        <begin position="143"/>
        <end position="162"/>
    </location>
</feature>
<keyword evidence="9" id="KW-1185">Reference proteome</keyword>
<reference evidence="8 9" key="1">
    <citation type="submission" date="2020-08" db="EMBL/GenBank/DDBJ databases">
        <title>Sequencing the genomes of 1000 actinobacteria strains.</title>
        <authorList>
            <person name="Klenk H.-P."/>
        </authorList>
    </citation>
    <scope>NUCLEOTIDE SEQUENCE [LARGE SCALE GENOMIC DNA]</scope>
    <source>
        <strain evidence="8 9">DSM 45790</strain>
    </source>
</reference>
<dbReference type="Proteomes" id="UP000588112">
    <property type="component" value="Unassembled WGS sequence"/>
</dbReference>
<protein>
    <submittedName>
        <fullName evidence="8">O-antigen/teichoic acid export membrane protein</fullName>
    </submittedName>
</protein>
<feature type="transmembrane region" description="Helical" evidence="7">
    <location>
        <begin position="168"/>
        <end position="186"/>
    </location>
</feature>
<dbReference type="RefSeq" id="WP_184616999.1">
    <property type="nucleotide sequence ID" value="NZ_BOOS01000019.1"/>
</dbReference>
<gene>
    <name evidence="8" type="ORF">BJ981_006334</name>
</gene>
<organism evidence="8 9">
    <name type="scientific">Sphaerisporangium krabiense</name>
    <dbReference type="NCBI Taxonomy" id="763782"/>
    <lineage>
        <taxon>Bacteria</taxon>
        <taxon>Bacillati</taxon>
        <taxon>Actinomycetota</taxon>
        <taxon>Actinomycetes</taxon>
        <taxon>Streptosporangiales</taxon>
        <taxon>Streptosporangiaceae</taxon>
        <taxon>Sphaerisporangium</taxon>
    </lineage>
</organism>
<keyword evidence="5 7" id="KW-0472">Membrane</keyword>
<feature type="region of interest" description="Disordered" evidence="6">
    <location>
        <begin position="430"/>
        <end position="450"/>
    </location>
</feature>
<dbReference type="PANTHER" id="PTHR30250:SF11">
    <property type="entry name" value="O-ANTIGEN TRANSPORTER-RELATED"/>
    <property type="match status" value="1"/>
</dbReference>
<dbReference type="GO" id="GO:0005886">
    <property type="term" value="C:plasma membrane"/>
    <property type="evidence" value="ECO:0007669"/>
    <property type="project" value="UniProtKB-SubCell"/>
</dbReference>
<evidence type="ECO:0000313" key="9">
    <source>
        <dbReference type="Proteomes" id="UP000588112"/>
    </source>
</evidence>
<feature type="transmembrane region" description="Helical" evidence="7">
    <location>
        <begin position="368"/>
        <end position="392"/>
    </location>
</feature>
<keyword evidence="3 7" id="KW-0812">Transmembrane</keyword>
<proteinExistence type="predicted"/>
<evidence type="ECO:0000256" key="3">
    <source>
        <dbReference type="ARBA" id="ARBA00022692"/>
    </source>
</evidence>
<evidence type="ECO:0000256" key="6">
    <source>
        <dbReference type="SAM" id="MobiDB-lite"/>
    </source>
</evidence>
<evidence type="ECO:0000256" key="1">
    <source>
        <dbReference type="ARBA" id="ARBA00004651"/>
    </source>
</evidence>
<feature type="compositionally biased region" description="Basic and acidic residues" evidence="6">
    <location>
        <begin position="441"/>
        <end position="450"/>
    </location>
</feature>
<feature type="transmembrane region" description="Helical" evidence="7">
    <location>
        <begin position="80"/>
        <end position="104"/>
    </location>
</feature>
<name>A0A7W8ZAX7_9ACTN</name>
<feature type="transmembrane region" description="Helical" evidence="7">
    <location>
        <begin position="343"/>
        <end position="362"/>
    </location>
</feature>
<feature type="transmembrane region" description="Helical" evidence="7">
    <location>
        <begin position="281"/>
        <end position="301"/>
    </location>
</feature>